<evidence type="ECO:0000256" key="12">
    <source>
        <dbReference type="SAM" id="MobiDB-lite"/>
    </source>
</evidence>
<name>A0A673UXL2_SURSU</name>
<comment type="function">
    <text evidence="10">Microtubule inner protein (MIP) part of the dynein-decorated doublet microtubules (DMTs) in cilia and flagellar axoneme. Forms filamentous polymers in the walls of ciliary and flagellar microtubules. Required for normal sperm mobility.</text>
</comment>
<evidence type="ECO:0000256" key="1">
    <source>
        <dbReference type="ARBA" id="ARBA00004611"/>
    </source>
</evidence>
<evidence type="ECO:0000256" key="3">
    <source>
        <dbReference type="ARBA" id="ARBA00022490"/>
    </source>
</evidence>
<organism evidence="13 14">
    <name type="scientific">Suricata suricatta</name>
    <name type="common">Meerkat</name>
    <dbReference type="NCBI Taxonomy" id="37032"/>
    <lineage>
        <taxon>Eukaryota</taxon>
        <taxon>Metazoa</taxon>
        <taxon>Chordata</taxon>
        <taxon>Craniata</taxon>
        <taxon>Vertebrata</taxon>
        <taxon>Euteleostomi</taxon>
        <taxon>Mammalia</taxon>
        <taxon>Eutheria</taxon>
        <taxon>Laurasiatheria</taxon>
        <taxon>Carnivora</taxon>
        <taxon>Feliformia</taxon>
        <taxon>Herpestidae</taxon>
        <taxon>Suricata</taxon>
    </lineage>
</organism>
<feature type="compositionally biased region" description="Polar residues" evidence="12">
    <location>
        <begin position="42"/>
        <end position="54"/>
    </location>
</feature>
<keyword evidence="8 10" id="KW-0966">Cell projection</keyword>
<proteinExistence type="inferred from homology"/>
<evidence type="ECO:0000313" key="14">
    <source>
        <dbReference type="Proteomes" id="UP000472268"/>
    </source>
</evidence>
<comment type="subcellular location">
    <subcellularLocation>
        <location evidence="10">Cytoplasm</location>
        <location evidence="10">Cytoskeleton</location>
        <location evidence="10">Cilium axoneme</location>
    </subcellularLocation>
    <subcellularLocation>
        <location evidence="1">Cytoplasm</location>
        <location evidence="1">Cytoskeleton</location>
        <location evidence="1">Flagellum axoneme</location>
    </subcellularLocation>
</comment>
<feature type="region of interest" description="Disordered" evidence="12">
    <location>
        <begin position="387"/>
        <end position="409"/>
    </location>
</feature>
<accession>A0A673UXL2</accession>
<protein>
    <recommendedName>
        <fullName evidence="10">Tektin</fullName>
    </recommendedName>
</protein>
<keyword evidence="14" id="KW-1185">Reference proteome</keyword>
<dbReference type="GO" id="GO:0005930">
    <property type="term" value="C:axoneme"/>
    <property type="evidence" value="ECO:0007669"/>
    <property type="project" value="UniProtKB-SubCell"/>
</dbReference>
<evidence type="ECO:0000256" key="4">
    <source>
        <dbReference type="ARBA" id="ARBA00022846"/>
    </source>
</evidence>
<evidence type="ECO:0000256" key="7">
    <source>
        <dbReference type="ARBA" id="ARBA00023212"/>
    </source>
</evidence>
<dbReference type="Ensembl" id="ENSSSUT00005033494.1">
    <property type="protein sequence ID" value="ENSSSUP00005029349.1"/>
    <property type="gene ID" value="ENSSSUG00005018881.1"/>
</dbReference>
<sequence length="409" mass="45117">MRPRLPRRRAIDQRVLRCPELLVGEGAARKPCGRWFREAPRTSGSCNGQASAASAQVPAGGLAGGQQDPVPQSRGPAVPLRAPGGGKPEACGGDRKDHKKVSERREQETRENRVGIDLVHDEVEQELVKEAEIIHGVTALLTRTLEEVSEQIRLNRSAKYNLEKDLTDKSVALTIDDVCFSLNNNSPNIQYSEGAGQVDPRSVSLEDWLDFSNANVEKAARQSHNSLALKALVDRVLSQTASDLRRQCDVVDTAFQNGLKETKDARDKLAAHLAKVMEEVASQEENIAVLEKAILDQEGPAKVAHTRLETRRHRPRVELCRDVAQHRLVREVQEIAHNVARLKEVLAQAQAELKGLNRRQLALQEEVQVKESTIYIDEVLCTRMRKSIPPRDGGDQGEGAGGLRPDAGC</sequence>
<dbReference type="PANTHER" id="PTHR19960">
    <property type="entry name" value="TEKTIN"/>
    <property type="match status" value="1"/>
</dbReference>
<dbReference type="GO" id="GO:0060271">
    <property type="term" value="P:cilium assembly"/>
    <property type="evidence" value="ECO:0007669"/>
    <property type="project" value="UniProtKB-UniRule"/>
</dbReference>
<dbReference type="GO" id="GO:0030317">
    <property type="term" value="P:flagellated sperm motility"/>
    <property type="evidence" value="ECO:0007669"/>
    <property type="project" value="UniProtKB-UniRule"/>
</dbReference>
<comment type="similarity">
    <text evidence="2 10">Belongs to the tektin family.</text>
</comment>
<dbReference type="GO" id="GO:0005634">
    <property type="term" value="C:nucleus"/>
    <property type="evidence" value="ECO:0007669"/>
    <property type="project" value="TreeGrafter"/>
</dbReference>
<feature type="coiled-coil region" evidence="11">
    <location>
        <begin position="332"/>
        <end position="366"/>
    </location>
</feature>
<evidence type="ECO:0000313" key="13">
    <source>
        <dbReference type="Ensembl" id="ENSSSUP00005029349.1"/>
    </source>
</evidence>
<evidence type="ECO:0000256" key="5">
    <source>
        <dbReference type="ARBA" id="ARBA00023054"/>
    </source>
</evidence>
<feature type="coiled-coil region" evidence="11">
    <location>
        <begin position="259"/>
        <end position="293"/>
    </location>
</feature>
<reference evidence="13" key="2">
    <citation type="submission" date="2025-08" db="UniProtKB">
        <authorList>
            <consortium name="Ensembl"/>
        </authorList>
    </citation>
    <scope>IDENTIFICATION</scope>
</reference>
<dbReference type="InterPro" id="IPR048256">
    <property type="entry name" value="Tektin-like"/>
</dbReference>
<comment type="subunit">
    <text evidence="9">Microtubule inner protein component of sperm flagellar doublet microtubules.</text>
</comment>
<dbReference type="PANTHER" id="PTHR19960:SF25">
    <property type="entry name" value="TEKTIN-1"/>
    <property type="match status" value="1"/>
</dbReference>
<dbReference type="Proteomes" id="UP000472268">
    <property type="component" value="Chromosome 17"/>
</dbReference>
<reference evidence="13" key="3">
    <citation type="submission" date="2025-09" db="UniProtKB">
        <authorList>
            <consortium name="Ensembl"/>
        </authorList>
    </citation>
    <scope>IDENTIFICATION</scope>
</reference>
<reference evidence="13 14" key="1">
    <citation type="submission" date="2019-05" db="EMBL/GenBank/DDBJ databases">
        <title>A Chromosome-scale Meerkat (S. suricatta) Genome Assembly.</title>
        <authorList>
            <person name="Dudchenko O."/>
            <person name="Lieberman Aiden E."/>
            <person name="Tung J."/>
            <person name="Barreiro L.B."/>
            <person name="Clutton-Brock T.H."/>
        </authorList>
    </citation>
    <scope>NUCLEOTIDE SEQUENCE [LARGE SCALE GENOMIC DNA]</scope>
</reference>
<keyword evidence="3" id="KW-0963">Cytoplasm</keyword>
<dbReference type="InterPro" id="IPR000435">
    <property type="entry name" value="Tektins"/>
</dbReference>
<keyword evidence="6 10" id="KW-0969">Cilium</keyword>
<evidence type="ECO:0000256" key="6">
    <source>
        <dbReference type="ARBA" id="ARBA00023069"/>
    </source>
</evidence>
<dbReference type="AlphaFoldDB" id="A0A673UXL2"/>
<evidence type="ECO:0000256" key="10">
    <source>
        <dbReference type="RuleBase" id="RU367040"/>
    </source>
</evidence>
<gene>
    <name evidence="13" type="primary">TEKT1</name>
</gene>
<evidence type="ECO:0000256" key="8">
    <source>
        <dbReference type="ARBA" id="ARBA00023273"/>
    </source>
</evidence>
<dbReference type="PRINTS" id="PR00511">
    <property type="entry name" value="TEKTIN"/>
</dbReference>
<keyword evidence="7" id="KW-0206">Cytoskeleton</keyword>
<feature type="region of interest" description="Disordered" evidence="12">
    <location>
        <begin position="37"/>
        <end position="111"/>
    </location>
</feature>
<keyword evidence="5 11" id="KW-0175">Coiled coil</keyword>
<dbReference type="Pfam" id="PF03148">
    <property type="entry name" value="Tektin"/>
    <property type="match status" value="1"/>
</dbReference>
<dbReference type="GO" id="GO:0015630">
    <property type="term" value="C:microtubule cytoskeleton"/>
    <property type="evidence" value="ECO:0007669"/>
    <property type="project" value="UniProtKB-UniRule"/>
</dbReference>
<evidence type="ECO:0000256" key="9">
    <source>
        <dbReference type="ARBA" id="ARBA00046435"/>
    </source>
</evidence>
<evidence type="ECO:0000256" key="2">
    <source>
        <dbReference type="ARBA" id="ARBA00007209"/>
    </source>
</evidence>
<keyword evidence="4 10" id="KW-0282">Flagellum</keyword>
<evidence type="ECO:0000256" key="11">
    <source>
        <dbReference type="SAM" id="Coils"/>
    </source>
</evidence>